<dbReference type="Proteomes" id="UP000824120">
    <property type="component" value="Chromosome 5"/>
</dbReference>
<name>A0A9J5YZQ9_SOLCO</name>
<reference evidence="2 3" key="1">
    <citation type="submission" date="2020-09" db="EMBL/GenBank/DDBJ databases">
        <title>De no assembly of potato wild relative species, Solanum commersonii.</title>
        <authorList>
            <person name="Cho K."/>
        </authorList>
    </citation>
    <scope>NUCLEOTIDE SEQUENCE [LARGE SCALE GENOMIC DNA]</scope>
    <source>
        <strain evidence="2">LZ3.2</strain>
        <tissue evidence="2">Leaf</tissue>
    </source>
</reference>
<sequence length="69" mass="7596">MLKSADMVHTNLNEPPQKKEKGITINEGGSRPSQKRKKDLPPGDKGKRKKHIATKGSAIGPDFSELEDE</sequence>
<protein>
    <submittedName>
        <fullName evidence="2">Uncharacterized protein</fullName>
    </submittedName>
</protein>
<accession>A0A9J5YZQ9</accession>
<evidence type="ECO:0000313" key="2">
    <source>
        <dbReference type="EMBL" id="KAG5605906.1"/>
    </source>
</evidence>
<proteinExistence type="predicted"/>
<organism evidence="2 3">
    <name type="scientific">Solanum commersonii</name>
    <name type="common">Commerson's wild potato</name>
    <name type="synonym">Commerson's nightshade</name>
    <dbReference type="NCBI Taxonomy" id="4109"/>
    <lineage>
        <taxon>Eukaryota</taxon>
        <taxon>Viridiplantae</taxon>
        <taxon>Streptophyta</taxon>
        <taxon>Embryophyta</taxon>
        <taxon>Tracheophyta</taxon>
        <taxon>Spermatophyta</taxon>
        <taxon>Magnoliopsida</taxon>
        <taxon>eudicotyledons</taxon>
        <taxon>Gunneridae</taxon>
        <taxon>Pentapetalae</taxon>
        <taxon>asterids</taxon>
        <taxon>lamiids</taxon>
        <taxon>Solanales</taxon>
        <taxon>Solanaceae</taxon>
        <taxon>Solanoideae</taxon>
        <taxon>Solaneae</taxon>
        <taxon>Solanum</taxon>
    </lineage>
</organism>
<dbReference type="AlphaFoldDB" id="A0A9J5YZQ9"/>
<evidence type="ECO:0000313" key="3">
    <source>
        <dbReference type="Proteomes" id="UP000824120"/>
    </source>
</evidence>
<dbReference type="EMBL" id="JACXVP010000005">
    <property type="protein sequence ID" value="KAG5605906.1"/>
    <property type="molecule type" value="Genomic_DNA"/>
</dbReference>
<evidence type="ECO:0000256" key="1">
    <source>
        <dbReference type="SAM" id="MobiDB-lite"/>
    </source>
</evidence>
<gene>
    <name evidence="2" type="ORF">H5410_027398</name>
</gene>
<keyword evidence="3" id="KW-1185">Reference proteome</keyword>
<comment type="caution">
    <text evidence="2">The sequence shown here is derived from an EMBL/GenBank/DDBJ whole genome shotgun (WGS) entry which is preliminary data.</text>
</comment>
<feature type="region of interest" description="Disordered" evidence="1">
    <location>
        <begin position="1"/>
        <end position="69"/>
    </location>
</feature>